<evidence type="ECO:0000313" key="8">
    <source>
        <dbReference type="Proteomes" id="UP000001685"/>
    </source>
</evidence>
<dbReference type="Gene3D" id="3.90.1150.10">
    <property type="entry name" value="Aspartate Aminotransferase, domain 1"/>
    <property type="match status" value="1"/>
</dbReference>
<dbReference type="KEGG" id="sgr:SGR_1612"/>
<dbReference type="SMART" id="SM00345">
    <property type="entry name" value="HTH_GNTR"/>
    <property type="match status" value="1"/>
</dbReference>
<comment type="similarity">
    <text evidence="1">In the C-terminal section; belongs to the class-I pyridoxal-phosphate-dependent aminotransferase family.</text>
</comment>
<dbReference type="PANTHER" id="PTHR46577:SF1">
    <property type="entry name" value="HTH-TYPE TRANSCRIPTIONAL REGULATORY PROTEIN GABR"/>
    <property type="match status" value="1"/>
</dbReference>
<evidence type="ECO:0000256" key="2">
    <source>
        <dbReference type="ARBA" id="ARBA00022898"/>
    </source>
</evidence>
<dbReference type="Gene3D" id="3.40.640.10">
    <property type="entry name" value="Type I PLP-dependent aspartate aminotransferase-like (Major domain)"/>
    <property type="match status" value="1"/>
</dbReference>
<keyword evidence="4" id="KW-0238">DNA-binding</keyword>
<organism evidence="7 8">
    <name type="scientific">Streptomyces griseus subsp. griseus (strain JCM 4626 / CBS 651.72 / NBRC 13350 / KCC S-0626 / ISP 5235)</name>
    <dbReference type="NCBI Taxonomy" id="455632"/>
    <lineage>
        <taxon>Bacteria</taxon>
        <taxon>Bacillati</taxon>
        <taxon>Actinomycetota</taxon>
        <taxon>Actinomycetes</taxon>
        <taxon>Kitasatosporales</taxon>
        <taxon>Streptomycetaceae</taxon>
        <taxon>Streptomyces</taxon>
    </lineage>
</organism>
<evidence type="ECO:0000256" key="1">
    <source>
        <dbReference type="ARBA" id="ARBA00005384"/>
    </source>
</evidence>
<dbReference type="PANTHER" id="PTHR46577">
    <property type="entry name" value="HTH-TYPE TRANSCRIPTIONAL REGULATORY PROTEIN GABR"/>
    <property type="match status" value="1"/>
</dbReference>
<dbReference type="eggNOG" id="COG1167">
    <property type="taxonomic scope" value="Bacteria"/>
</dbReference>
<dbReference type="Gene3D" id="1.10.10.10">
    <property type="entry name" value="Winged helix-like DNA-binding domain superfamily/Winged helix DNA-binding domain"/>
    <property type="match status" value="1"/>
</dbReference>
<dbReference type="Pfam" id="PF00392">
    <property type="entry name" value="GntR"/>
    <property type="match status" value="1"/>
</dbReference>
<dbReference type="SUPFAM" id="SSF46785">
    <property type="entry name" value="Winged helix' DNA-binding domain"/>
    <property type="match status" value="1"/>
</dbReference>
<dbReference type="InterPro" id="IPR004839">
    <property type="entry name" value="Aminotransferase_I/II_large"/>
</dbReference>
<evidence type="ECO:0000256" key="3">
    <source>
        <dbReference type="ARBA" id="ARBA00023015"/>
    </source>
</evidence>
<gene>
    <name evidence="7" type="ordered locus">SGR_1612</name>
</gene>
<dbReference type="InterPro" id="IPR000524">
    <property type="entry name" value="Tscrpt_reg_HTH_GntR"/>
</dbReference>
<dbReference type="InterPro" id="IPR036390">
    <property type="entry name" value="WH_DNA-bd_sf"/>
</dbReference>
<reference evidence="8" key="1">
    <citation type="journal article" date="2008" name="J. Bacteriol.">
        <title>Genome sequence of the streptomycin-producing microorganism Streptomyces griseus IFO 13350.</title>
        <authorList>
            <person name="Ohnishi Y."/>
            <person name="Ishikawa J."/>
            <person name="Hara H."/>
            <person name="Suzuki H."/>
            <person name="Ikenoya M."/>
            <person name="Ikeda H."/>
            <person name="Yamashita A."/>
            <person name="Hattori M."/>
            <person name="Horinouchi S."/>
        </authorList>
    </citation>
    <scope>NUCLEOTIDE SEQUENCE [LARGE SCALE GENOMIC DNA]</scope>
    <source>
        <strain evidence="8">JCM 4626 / NBRC 13350</strain>
    </source>
</reference>
<dbReference type="InterPro" id="IPR036388">
    <property type="entry name" value="WH-like_DNA-bd_sf"/>
</dbReference>
<dbReference type="InterPro" id="IPR051446">
    <property type="entry name" value="HTH_trans_reg/aminotransferase"/>
</dbReference>
<dbReference type="AlphaFoldDB" id="B1VXH5"/>
<evidence type="ECO:0000256" key="5">
    <source>
        <dbReference type="ARBA" id="ARBA00023163"/>
    </source>
</evidence>
<dbReference type="InterPro" id="IPR015422">
    <property type="entry name" value="PyrdxlP-dep_Trfase_small"/>
</dbReference>
<dbReference type="CDD" id="cd00609">
    <property type="entry name" value="AAT_like"/>
    <property type="match status" value="1"/>
</dbReference>
<dbReference type="GO" id="GO:0003700">
    <property type="term" value="F:DNA-binding transcription factor activity"/>
    <property type="evidence" value="ECO:0007669"/>
    <property type="project" value="InterPro"/>
</dbReference>
<keyword evidence="3" id="KW-0805">Transcription regulation</keyword>
<evidence type="ECO:0000313" key="7">
    <source>
        <dbReference type="EMBL" id="BAG18441.1"/>
    </source>
</evidence>
<protein>
    <submittedName>
        <fullName evidence="7">GntR-family transcriptional regulator</fullName>
    </submittedName>
</protein>
<dbReference type="Proteomes" id="UP000001685">
    <property type="component" value="Chromosome"/>
</dbReference>
<proteinExistence type="inferred from homology"/>
<dbReference type="SUPFAM" id="SSF53383">
    <property type="entry name" value="PLP-dependent transferases"/>
    <property type="match status" value="1"/>
</dbReference>
<dbReference type="GO" id="GO:0003677">
    <property type="term" value="F:DNA binding"/>
    <property type="evidence" value="ECO:0007669"/>
    <property type="project" value="UniProtKB-KW"/>
</dbReference>
<evidence type="ECO:0000259" key="6">
    <source>
        <dbReference type="PROSITE" id="PS50949"/>
    </source>
</evidence>
<dbReference type="InterPro" id="IPR015424">
    <property type="entry name" value="PyrdxlP-dep_Trfase"/>
</dbReference>
<keyword evidence="5" id="KW-0804">Transcription</keyword>
<dbReference type="CDD" id="cd07377">
    <property type="entry name" value="WHTH_GntR"/>
    <property type="match status" value="1"/>
</dbReference>
<accession>B1VXH5</accession>
<dbReference type="InterPro" id="IPR015421">
    <property type="entry name" value="PyrdxlP-dep_Trfase_major"/>
</dbReference>
<feature type="domain" description="HTH gntR-type" evidence="6">
    <location>
        <begin position="18"/>
        <end position="86"/>
    </location>
</feature>
<dbReference type="Pfam" id="PF00155">
    <property type="entry name" value="Aminotran_1_2"/>
    <property type="match status" value="1"/>
</dbReference>
<keyword evidence="2" id="KW-0663">Pyridoxal phosphate</keyword>
<name>B1VXH5_STRGG</name>
<dbReference type="PROSITE" id="PS50949">
    <property type="entry name" value="HTH_GNTR"/>
    <property type="match status" value="1"/>
</dbReference>
<dbReference type="EMBL" id="AP009493">
    <property type="protein sequence ID" value="BAG18441.1"/>
    <property type="molecule type" value="Genomic_DNA"/>
</dbReference>
<dbReference type="HOGENOM" id="CLU_017584_0_0_11"/>
<evidence type="ECO:0000256" key="4">
    <source>
        <dbReference type="ARBA" id="ARBA00023125"/>
    </source>
</evidence>
<sequence length="464" mass="48962">MPLARDSTPNAHREAKPVKDFRSVADAVAEEIAAGRLKAGERLPPQREFARLHAIADSTASRVYQELARRGLTVGQVGRGTFVTEAPGAPAPAPALSEPADSRVDLELNHPVVPEQAGLLAAGLEKLVRSDRLESVLRPVGPAGTPAAREAAADLLARGGWRPGPEGILFAGNGRQAVSAAVAALTRPGARLGVEELTYPVLKAVAARLGVTLVPLAMDGDGLIPEAVEEAHRADPLHAVYVQPVLHNPLSLTMPERRLDQLADVLLTSGIHAIEDAVWGFLRDDVAPLASRAAERTVVVDSLSKRLSPGLSLGFAVAPAATAGRVAGALRSGGWGPMRFPLEAMARWQGDGAVDVLVRAKQREAAVRQEIAQRHLGDFRTRGAPSSYYRWWELPAPWRADTFVAAAARHGIAVTPAAAFSAGRPRGPQAVRLGLASPTREVLSRALATLADLARSAPDDFAGE</sequence>
<dbReference type="GO" id="GO:0030170">
    <property type="term" value="F:pyridoxal phosphate binding"/>
    <property type="evidence" value="ECO:0007669"/>
    <property type="project" value="InterPro"/>
</dbReference>